<dbReference type="InterPro" id="IPR006558">
    <property type="entry name" value="LamG-like"/>
</dbReference>
<dbReference type="Pfam" id="PF13385">
    <property type="entry name" value="Laminin_G_3"/>
    <property type="match status" value="1"/>
</dbReference>
<dbReference type="InterPro" id="IPR041437">
    <property type="entry name" value="GH115_C"/>
</dbReference>
<dbReference type="Pfam" id="PF17829">
    <property type="entry name" value="GH115_C"/>
    <property type="match status" value="1"/>
</dbReference>
<name>A0A1W6LJ51_9BACT</name>
<keyword evidence="2" id="KW-1015">Disulfide bond</keyword>
<feature type="signal peptide" evidence="3">
    <location>
        <begin position="1"/>
        <end position="20"/>
    </location>
</feature>
<evidence type="ECO:0000256" key="3">
    <source>
        <dbReference type="SAM" id="SignalP"/>
    </source>
</evidence>
<dbReference type="SUPFAM" id="SSF49265">
    <property type="entry name" value="Fibronectin type III"/>
    <property type="match status" value="1"/>
</dbReference>
<protein>
    <submittedName>
        <fullName evidence="5">Rhamnogalacturonan endolyase YesW</fullName>
        <ecNumber evidence="5">4.2.2.23</ecNumber>
    </submittedName>
</protein>
<dbReference type="InterPro" id="IPR003961">
    <property type="entry name" value="FN3_dom"/>
</dbReference>
<dbReference type="GO" id="GO:0102210">
    <property type="term" value="F:rhamnogalacturonan endolyase activity"/>
    <property type="evidence" value="ECO:0007669"/>
    <property type="project" value="UniProtKB-EC"/>
</dbReference>
<dbReference type="SUPFAM" id="SSF69318">
    <property type="entry name" value="Integrin alpha N-terminal domain"/>
    <property type="match status" value="1"/>
</dbReference>
<dbReference type="SMART" id="SM00560">
    <property type="entry name" value="LamGL"/>
    <property type="match status" value="1"/>
</dbReference>
<feature type="domain" description="Fibronectin type-III" evidence="4">
    <location>
        <begin position="201"/>
        <end position="297"/>
    </location>
</feature>
<dbReference type="PANTHER" id="PTHR43118">
    <property type="entry name" value="RHAMNOGALACTURONAN LYASE (EUROFUNG)"/>
    <property type="match status" value="1"/>
</dbReference>
<dbReference type="KEGG" id="pbp:STSP1_00184"/>
<dbReference type="InterPro" id="IPR034641">
    <property type="entry name" value="RGL11"/>
</dbReference>
<dbReference type="InterPro" id="IPR013320">
    <property type="entry name" value="ConA-like_dom_sf"/>
</dbReference>
<dbReference type="PANTHER" id="PTHR43118:SF1">
    <property type="entry name" value="RHAMNOGALACTURONAN LYASE (EUROFUNG)"/>
    <property type="match status" value="1"/>
</dbReference>
<dbReference type="EC" id="4.2.2.23" evidence="5"/>
<accession>A0A1W6LJ51</accession>
<evidence type="ECO:0000256" key="1">
    <source>
        <dbReference type="ARBA" id="ARBA00022729"/>
    </source>
</evidence>
<gene>
    <name evidence="5" type="primary">yesW</name>
    <name evidence="5" type="ORF">STSP1_00184</name>
</gene>
<dbReference type="Pfam" id="PF21348">
    <property type="entry name" value="RGL11_C"/>
    <property type="match status" value="1"/>
</dbReference>
<dbReference type="Gene3D" id="2.60.120.200">
    <property type="match status" value="1"/>
</dbReference>
<evidence type="ECO:0000256" key="2">
    <source>
        <dbReference type="ARBA" id="ARBA00023157"/>
    </source>
</evidence>
<evidence type="ECO:0000313" key="6">
    <source>
        <dbReference type="Proteomes" id="UP000193334"/>
    </source>
</evidence>
<dbReference type="InterPro" id="IPR028994">
    <property type="entry name" value="Integrin_alpha_N"/>
</dbReference>
<dbReference type="Gene3D" id="2.60.120.1620">
    <property type="match status" value="1"/>
</dbReference>
<dbReference type="STRING" id="1941349.STSP1_00184"/>
<reference evidence="6" key="1">
    <citation type="submission" date="2017-04" db="EMBL/GenBank/DDBJ databases">
        <title>Comparative genomics and description of representatives of a novel lineage of planctomycetes thriving in anoxic sediments.</title>
        <authorList>
            <person name="Spring S."/>
            <person name="Bunk B."/>
            <person name="Sproer C."/>
        </authorList>
    </citation>
    <scope>NUCLEOTIDE SEQUENCE [LARGE SCALE GENOMIC DNA]</scope>
    <source>
        <strain evidence="6">ST-PulAB-D4</strain>
    </source>
</reference>
<dbReference type="SUPFAM" id="SSF49899">
    <property type="entry name" value="Concanavalin A-like lectins/glucanases"/>
    <property type="match status" value="1"/>
</dbReference>
<keyword evidence="6" id="KW-1185">Reference proteome</keyword>
<dbReference type="InterPro" id="IPR036116">
    <property type="entry name" value="FN3_sf"/>
</dbReference>
<keyword evidence="5" id="KW-0456">Lyase</keyword>
<sequence precursor="true">MKISVIKFYLCFLALSSACAYGIGEFVQDKGSEGIISLEAESFTSKAPKSSHSWNLINSPDCSGNEAMQAQPDDGTSINTGYSATSPSMEFDVYFVKTGTHYVWFRCLPLDGYSDSFHIGLDGEELASADRARSSNFESWNWSNSTMDGTDASFEVDSTGLHTVNVWMREDGFRVDKILLTTSPSFTPSGIGPDESIRNYAPSAPEGLSASGINNAVSLVWDENPETDIAGYMVKRSLEPEGAFEIAASDVKASSYIDNEAENGTTYYYVVSAVDTAGNESADSEPVFAASHVTKRKMEKLGRGTVAVDIDSGVYVGWRMLGTEPQEVEYNVYRGSEKINSSSISNSTNFIDTSGTQSSTYRIAAVIDGEEKEKSSPVSVWNNFYKDVPLERPSGGTTLDGFDYSYSPNDASVGDLDGDGEYEIVLKWDPSNSKDNSHSGYTGNVYIDAYEMDGTFLWRVDLGKNIRAGAHYTQFIVYDLNSDGMAEMICRTADGAKDGQGNVIGDPNADYRNSDGRILSGSEYLTVFDGQTGAALAIEDFEPARGNVSDWGDSYGNRVDRFLAGVAYLDGERPSVIMTRGYYEKTVLAAWDWRGGQLTLRWIFDSDDPGNSAYAGQGCHSLSIADVDQDSRDEIVFGSCTIDDDGTGLYSTRLGHGDALHVADMDPSRPGLEVWECHETSASGATYRDAGTGEIIWEHENTGDVGRALASNIDNREIGYQLWSFAAGGTYNVDGSQISNSMPSLNFAIWWTGDLQREMLHAADGQGMNPVMEKWNSGDDYPYRLMNIYGIPDSYSTNANNYTKANPCLTADILGDWREEMIYRSSDNTKLRIFTTTYKTSHRIYTLMHDSQYRSAVAWQNVGYNQPPHPSFYIGLGMTPPPQPDISVVTPEVKPDELVAAHWNFDGGTPGAAMNDTGQTGQPSVPDLSGNGYDLYAWNDTYGPAFSQEGQTPSGLGLSCRLSGGQDAYTTNQGINSWSPEEWTIECAVKLDTLEGWQTFIGRDGSSQGEAESDFYLQKNGIDNKFRLNFDTAGGQRYILDSDFPAQAGQWYYLAAVSDGSTLKMYADALDGSGSQLAGTLSMNPENDNSLASAGQNWTIGRGWFDGSQVDHLTGFIDDVRFSSRALEPSEFLHYQCGAWGYIDSDLNEDCFVDLEDYSFFAQDWGYSLQQLVSFCSEWLENSNPYSELIAE</sequence>
<dbReference type="InterPro" id="IPR049366">
    <property type="entry name" value="RGL11_C"/>
</dbReference>
<dbReference type="PROSITE" id="PS50853">
    <property type="entry name" value="FN3"/>
    <property type="match status" value="1"/>
</dbReference>
<evidence type="ECO:0000259" key="4">
    <source>
        <dbReference type="PROSITE" id="PS50853"/>
    </source>
</evidence>
<dbReference type="CDD" id="cd10318">
    <property type="entry name" value="RGL11"/>
    <property type="match status" value="1"/>
</dbReference>
<dbReference type="Gene3D" id="2.60.40.10">
    <property type="entry name" value="Immunoglobulins"/>
    <property type="match status" value="2"/>
</dbReference>
<dbReference type="AlphaFoldDB" id="A0A1W6LJ51"/>
<dbReference type="CDD" id="cd00063">
    <property type="entry name" value="FN3"/>
    <property type="match status" value="1"/>
</dbReference>
<dbReference type="RefSeq" id="WP_161491545.1">
    <property type="nucleotide sequence ID" value="NZ_CP021023.1"/>
</dbReference>
<keyword evidence="1 3" id="KW-0732">Signal</keyword>
<dbReference type="Proteomes" id="UP000193334">
    <property type="component" value="Chromosome"/>
</dbReference>
<dbReference type="InterPro" id="IPR041624">
    <property type="entry name" value="RGI_lyase"/>
</dbReference>
<organism evidence="5 6">
    <name type="scientific">Sedimentisphaera salicampi</name>
    <dbReference type="NCBI Taxonomy" id="1941349"/>
    <lineage>
        <taxon>Bacteria</taxon>
        <taxon>Pseudomonadati</taxon>
        <taxon>Planctomycetota</taxon>
        <taxon>Phycisphaerae</taxon>
        <taxon>Sedimentisphaerales</taxon>
        <taxon>Sedimentisphaeraceae</taxon>
        <taxon>Sedimentisphaera</taxon>
    </lineage>
</organism>
<proteinExistence type="predicted"/>
<evidence type="ECO:0000313" key="5">
    <source>
        <dbReference type="EMBL" id="ARN55818.1"/>
    </source>
</evidence>
<dbReference type="Pfam" id="PF18370">
    <property type="entry name" value="RGI_lyase"/>
    <property type="match status" value="1"/>
</dbReference>
<dbReference type="EMBL" id="CP021023">
    <property type="protein sequence ID" value="ARN55818.1"/>
    <property type="molecule type" value="Genomic_DNA"/>
</dbReference>
<dbReference type="InterPro" id="IPR013783">
    <property type="entry name" value="Ig-like_fold"/>
</dbReference>
<feature type="chain" id="PRO_5013230042" evidence="3">
    <location>
        <begin position="21"/>
        <end position="1192"/>
    </location>
</feature>
<dbReference type="PROSITE" id="PS51257">
    <property type="entry name" value="PROKAR_LIPOPROTEIN"/>
    <property type="match status" value="1"/>
</dbReference>